<keyword evidence="1" id="KW-0472">Membrane</keyword>
<dbReference type="EMBL" id="PDUD01000077">
    <property type="protein sequence ID" value="PHN00734.1"/>
    <property type="molecule type" value="Genomic_DNA"/>
</dbReference>
<dbReference type="AlphaFoldDB" id="A0A2D0MWU5"/>
<feature type="transmembrane region" description="Helical" evidence="1">
    <location>
        <begin position="55"/>
        <end position="79"/>
    </location>
</feature>
<feature type="transmembrane region" description="Helical" evidence="1">
    <location>
        <begin position="12"/>
        <end position="35"/>
    </location>
</feature>
<dbReference type="RefSeq" id="WP_099155853.1">
    <property type="nucleotide sequence ID" value="NZ_PDUD01000077.1"/>
</dbReference>
<evidence type="ECO:0000313" key="3">
    <source>
        <dbReference type="Proteomes" id="UP000223913"/>
    </source>
</evidence>
<comment type="caution">
    <text evidence="2">The sequence shown here is derived from an EMBL/GenBank/DDBJ whole genome shotgun (WGS) entry which is preliminary data.</text>
</comment>
<name>A0A2D0MWU5_FLAN2</name>
<dbReference type="OrthoDB" id="7564746at2"/>
<organism evidence="2 3">
    <name type="scientific">Flavilitoribacter nigricans (strain ATCC 23147 / DSM 23189 / NBRC 102662 / NCIMB 1420 / SS-2)</name>
    <name type="common">Lewinella nigricans</name>
    <dbReference type="NCBI Taxonomy" id="1122177"/>
    <lineage>
        <taxon>Bacteria</taxon>
        <taxon>Pseudomonadati</taxon>
        <taxon>Bacteroidota</taxon>
        <taxon>Saprospiria</taxon>
        <taxon>Saprospirales</taxon>
        <taxon>Lewinellaceae</taxon>
        <taxon>Flavilitoribacter</taxon>
    </lineage>
</organism>
<protein>
    <submittedName>
        <fullName evidence="2">DUF1440 domain-containing protein</fullName>
    </submittedName>
</protein>
<keyword evidence="1" id="KW-0812">Transmembrane</keyword>
<gene>
    <name evidence="2" type="ORF">CRP01_40670</name>
</gene>
<feature type="transmembrane region" description="Helical" evidence="1">
    <location>
        <begin position="91"/>
        <end position="110"/>
    </location>
</feature>
<dbReference type="Proteomes" id="UP000223913">
    <property type="component" value="Unassembled WGS sequence"/>
</dbReference>
<keyword evidence="1" id="KW-1133">Transmembrane helix</keyword>
<proteinExistence type="predicted"/>
<evidence type="ECO:0000313" key="2">
    <source>
        <dbReference type="EMBL" id="PHN00734.1"/>
    </source>
</evidence>
<reference evidence="2 3" key="1">
    <citation type="submission" date="2017-10" db="EMBL/GenBank/DDBJ databases">
        <title>The draft genome sequence of Lewinella nigricans NBRC 102662.</title>
        <authorList>
            <person name="Wang K."/>
        </authorList>
    </citation>
    <scope>NUCLEOTIDE SEQUENCE [LARGE SCALE GENOMIC DNA]</scope>
    <source>
        <strain evidence="2 3">NBRC 102662</strain>
    </source>
</reference>
<keyword evidence="3" id="KW-1185">Reference proteome</keyword>
<feature type="transmembrane region" description="Helical" evidence="1">
    <location>
        <begin position="130"/>
        <end position="149"/>
    </location>
</feature>
<accession>A0A2D0MWU5</accession>
<evidence type="ECO:0000256" key="1">
    <source>
        <dbReference type="SAM" id="Phobius"/>
    </source>
</evidence>
<sequence length="155" mass="16902">MPTIDARWKTILLAGLIAGTLDILAAIFILAGGHGGRVLRFIARGAIGDTAMEGGAGMALLGLVFHFFIATSFAAGYFVVYPRVPLLQRSVWLSGLFYGVFVWAVMQYLVLPLTYNAPAPFSLAGSWKAILILVIAVGLPIAWITHRYYRHHSVR</sequence>